<dbReference type="EMBL" id="CP107241">
    <property type="protein sequence ID" value="WAH64600.1"/>
    <property type="molecule type" value="Genomic_DNA"/>
</dbReference>
<evidence type="ECO:0000313" key="1">
    <source>
        <dbReference type="EMBL" id="WAH64600.1"/>
    </source>
</evidence>
<gene>
    <name evidence="1" type="ORF">OEG85_00945</name>
</gene>
<reference evidence="1" key="1">
    <citation type="submission" date="2022-10" db="EMBL/GenBank/DDBJ databases">
        <title>Complete genome sequence resource for Xanthomonas hortorum isolated from Greek Oregano.</title>
        <authorList>
            <person name="Gonzalez-Tobon J."/>
            <person name="Helmann T.C."/>
            <person name="Daughtrey M."/>
            <person name="Stodghill P.V."/>
            <person name="Filiatrault M.J."/>
        </authorList>
    </citation>
    <scope>NUCLEOTIDE SEQUENCE</scope>
    <source>
        <strain evidence="1">Oregano 108</strain>
    </source>
</reference>
<accession>A0AA47ESL9</accession>
<evidence type="ECO:0000313" key="2">
    <source>
        <dbReference type="Proteomes" id="UP001164737"/>
    </source>
</evidence>
<proteinExistence type="predicted"/>
<dbReference type="AlphaFoldDB" id="A0AA47ESL9"/>
<protein>
    <recommendedName>
        <fullName evidence="3">Suppressor of fused-like domain-containing protein</fullName>
    </recommendedName>
</protein>
<name>A0AA47ESL9_9XANT</name>
<dbReference type="Proteomes" id="UP001164737">
    <property type="component" value="Chromosome"/>
</dbReference>
<evidence type="ECO:0008006" key="3">
    <source>
        <dbReference type="Google" id="ProtNLM"/>
    </source>
</evidence>
<sequence length="236" mass="25994">MSSAIYEQTNAARDKLFESLGKVDPDVIAHAINPAFMGGPRWPALRQAFSIIRTNDSIRIASNGLSDPFDDVEEPNNGCRLEIIAETKENLPGDIAGSWLFKLVYALSQQAADSGQMGDFIERHGVITMELFAQDCGLEEFQNEHGMVGVMIGVEHPELPKKIQFPAEHVFLAAVQILKPDELAYVAEKRAEGRNHLHGLMKSSGLYHFISPGRGSLLASGAKPTKKAWWNYFGKG</sequence>
<organism evidence="1 2">
    <name type="scientific">Xanthomonas hortorum</name>
    <dbReference type="NCBI Taxonomy" id="56454"/>
    <lineage>
        <taxon>Bacteria</taxon>
        <taxon>Pseudomonadati</taxon>
        <taxon>Pseudomonadota</taxon>
        <taxon>Gammaproteobacteria</taxon>
        <taxon>Lysobacterales</taxon>
        <taxon>Lysobacteraceae</taxon>
        <taxon>Xanthomonas</taxon>
    </lineage>
</organism>
<dbReference type="RefSeq" id="WP_268213638.1">
    <property type="nucleotide sequence ID" value="NZ_CP107241.1"/>
</dbReference>